<dbReference type="PANTHER" id="PTHR30176">
    <property type="entry name" value="FERREDOXIN-TYPE PROTEIN NAPH"/>
    <property type="match status" value="1"/>
</dbReference>
<evidence type="ECO:0000313" key="9">
    <source>
        <dbReference type="EMBL" id="OOZ36251.1"/>
    </source>
</evidence>
<feature type="transmembrane region" description="Helical" evidence="7">
    <location>
        <begin position="344"/>
        <end position="365"/>
    </location>
</feature>
<dbReference type="EMBL" id="MPRJ01000047">
    <property type="protein sequence ID" value="OOZ36251.1"/>
    <property type="molecule type" value="Genomic_DNA"/>
</dbReference>
<keyword evidence="7" id="KW-0812">Transmembrane</keyword>
<dbReference type="SUPFAM" id="SSF54862">
    <property type="entry name" value="4Fe-4S ferredoxins"/>
    <property type="match status" value="1"/>
</dbReference>
<dbReference type="Proteomes" id="UP000190896">
    <property type="component" value="Unassembled WGS sequence"/>
</dbReference>
<keyword evidence="7" id="KW-1133">Transmembrane helix</keyword>
<dbReference type="InterPro" id="IPR051684">
    <property type="entry name" value="Electron_Trans/Redox"/>
</dbReference>
<evidence type="ECO:0000256" key="5">
    <source>
        <dbReference type="ARBA" id="ARBA00023004"/>
    </source>
</evidence>
<dbReference type="Gene3D" id="2.60.40.10">
    <property type="entry name" value="Immunoglobulins"/>
    <property type="match status" value="1"/>
</dbReference>
<evidence type="ECO:0000256" key="1">
    <source>
        <dbReference type="ARBA" id="ARBA00022448"/>
    </source>
</evidence>
<sequence>MSEEQKSRHDAAESAIDELYAEAAHYHVNTGEETIHAKRVGGRWRNIKWWTASVWLVFFLGPYLRWGDRQAVLFDIPNRQFHIFGITILPQDFWMLSLVLLFFAILLAVATALAGRVYCGFFCFQTIWTDVYTWIEEKLEGNPQKRRKLEKAPWNFTKIRIKAIKHFLWIIIGALTGVSFAAWFVDAFELWGGILTLSLVGVPLIVVLLFTAGTYGLAGFLREQTCLWLCPYARIQGVMVDTTTAVPTYDFYRGEPRGRVKKGETQEESGKGDCVDCNQCVAVCPTGVDIRHGQQEGCIMCALCIDACDTVMEKLDRPIGLIRYESLDQLEGKETRAMYKRPRVWVYGAILTLALSGIAFGLSTLDAVALKVLHDRLPLFVTQSNGSIQNKYTLKVLNKTTENLEVKISASGLEGIILVGADEPVKATKGKVAPRVVFARVPRENLKAESQPIMFHIETKDGAGQVFTSQRESFFAGPKPRR</sequence>
<dbReference type="GO" id="GO:0051539">
    <property type="term" value="F:4 iron, 4 sulfur cluster binding"/>
    <property type="evidence" value="ECO:0007669"/>
    <property type="project" value="UniProtKB-KW"/>
</dbReference>
<dbReference type="AlphaFoldDB" id="A0A1T2KTX7"/>
<feature type="domain" description="4Fe-4S ferredoxin-type" evidence="8">
    <location>
        <begin position="265"/>
        <end position="294"/>
    </location>
</feature>
<keyword evidence="4" id="KW-0249">Electron transport</keyword>
<evidence type="ECO:0000256" key="3">
    <source>
        <dbReference type="ARBA" id="ARBA00022723"/>
    </source>
</evidence>
<dbReference type="GO" id="GO:0005886">
    <property type="term" value="C:plasma membrane"/>
    <property type="evidence" value="ECO:0007669"/>
    <property type="project" value="TreeGrafter"/>
</dbReference>
<protein>
    <submittedName>
        <fullName evidence="9">Cytochrome c oxidase accessory protein CcoG</fullName>
    </submittedName>
</protein>
<name>A0A1T2KTX7_9GAMM</name>
<dbReference type="PROSITE" id="PS51379">
    <property type="entry name" value="4FE4S_FER_2"/>
    <property type="match status" value="1"/>
</dbReference>
<keyword evidence="7" id="KW-0472">Membrane</keyword>
<dbReference type="InterPro" id="IPR032879">
    <property type="entry name" value="FixG_C"/>
</dbReference>
<comment type="caution">
    <text evidence="9">The sequence shown here is derived from an EMBL/GenBank/DDBJ whole genome shotgun (WGS) entry which is preliminary data.</text>
</comment>
<dbReference type="Pfam" id="PF11614">
    <property type="entry name" value="FixG_C"/>
    <property type="match status" value="1"/>
</dbReference>
<feature type="transmembrane region" description="Helical" evidence="7">
    <location>
        <begin position="167"/>
        <end position="185"/>
    </location>
</feature>
<dbReference type="InterPro" id="IPR014116">
    <property type="entry name" value="Cyt_c_oxidase_cbb3_FixG"/>
</dbReference>
<dbReference type="NCBIfam" id="TIGR02745">
    <property type="entry name" value="ccoG_rdxA_fixG"/>
    <property type="match status" value="1"/>
</dbReference>
<keyword evidence="1" id="KW-0813">Transport</keyword>
<dbReference type="Pfam" id="PF13746">
    <property type="entry name" value="Fer4_18"/>
    <property type="match status" value="1"/>
</dbReference>
<proteinExistence type="predicted"/>
<keyword evidence="3" id="KW-0479">Metal-binding</keyword>
<feature type="transmembrane region" description="Helical" evidence="7">
    <location>
        <begin position="191"/>
        <end position="212"/>
    </location>
</feature>
<keyword evidence="6" id="KW-0411">Iron-sulfur</keyword>
<dbReference type="GO" id="GO:0046872">
    <property type="term" value="F:metal ion binding"/>
    <property type="evidence" value="ECO:0007669"/>
    <property type="project" value="UniProtKB-KW"/>
</dbReference>
<keyword evidence="2" id="KW-0004">4Fe-4S</keyword>
<keyword evidence="5" id="KW-0408">Iron</keyword>
<dbReference type="InterPro" id="IPR013783">
    <property type="entry name" value="Ig-like_fold"/>
</dbReference>
<feature type="transmembrane region" description="Helical" evidence="7">
    <location>
        <begin position="93"/>
        <end position="114"/>
    </location>
</feature>
<organism evidence="9 10">
    <name type="scientific">Solemya velesiana gill symbiont</name>
    <dbReference type="NCBI Taxonomy" id="1918948"/>
    <lineage>
        <taxon>Bacteria</taxon>
        <taxon>Pseudomonadati</taxon>
        <taxon>Pseudomonadota</taxon>
        <taxon>Gammaproteobacteria</taxon>
        <taxon>sulfur-oxidizing symbionts</taxon>
    </lineage>
</organism>
<accession>A0A1T2KTX7</accession>
<evidence type="ECO:0000259" key="8">
    <source>
        <dbReference type="PROSITE" id="PS51379"/>
    </source>
</evidence>
<dbReference type="RefSeq" id="WP_245832052.1">
    <property type="nucleotide sequence ID" value="NZ_MPRJ01000047.1"/>
</dbReference>
<dbReference type="PROSITE" id="PS00198">
    <property type="entry name" value="4FE4S_FER_1"/>
    <property type="match status" value="1"/>
</dbReference>
<keyword evidence="10" id="KW-1185">Reference proteome</keyword>
<dbReference type="InterPro" id="IPR017900">
    <property type="entry name" value="4Fe4S_Fe_S_CS"/>
</dbReference>
<evidence type="ECO:0000256" key="2">
    <source>
        <dbReference type="ARBA" id="ARBA00022485"/>
    </source>
</evidence>
<dbReference type="InterPro" id="IPR017896">
    <property type="entry name" value="4Fe4S_Fe-S-bd"/>
</dbReference>
<reference evidence="9 10" key="1">
    <citation type="submission" date="2016-11" db="EMBL/GenBank/DDBJ databases">
        <title>Mixed transmission modes and dynamic genome evolution in an obligate animal-bacterial symbiosis.</title>
        <authorList>
            <person name="Russell S.L."/>
            <person name="Corbett-Detig R.B."/>
            <person name="Cavanaugh C.M."/>
        </authorList>
    </citation>
    <scope>NUCLEOTIDE SEQUENCE [LARGE SCALE GENOMIC DNA]</scope>
    <source>
        <strain evidence="9">Se-Cadez</strain>
    </source>
</reference>
<evidence type="ECO:0000256" key="4">
    <source>
        <dbReference type="ARBA" id="ARBA00022982"/>
    </source>
</evidence>
<gene>
    <name evidence="9" type="ORF">BOW51_07955</name>
</gene>
<dbReference type="Pfam" id="PF12801">
    <property type="entry name" value="Fer4_5"/>
    <property type="match status" value="1"/>
</dbReference>
<dbReference type="PANTHER" id="PTHR30176:SF3">
    <property type="entry name" value="FERREDOXIN-TYPE PROTEIN NAPH"/>
    <property type="match status" value="1"/>
</dbReference>
<feature type="transmembrane region" description="Helical" evidence="7">
    <location>
        <begin position="47"/>
        <end position="64"/>
    </location>
</feature>
<evidence type="ECO:0000256" key="6">
    <source>
        <dbReference type="ARBA" id="ARBA00023014"/>
    </source>
</evidence>
<evidence type="ECO:0000256" key="7">
    <source>
        <dbReference type="SAM" id="Phobius"/>
    </source>
</evidence>
<evidence type="ECO:0000313" key="10">
    <source>
        <dbReference type="Proteomes" id="UP000190896"/>
    </source>
</evidence>